<protein>
    <submittedName>
        <fullName evidence="2">Uncharacterized protein</fullName>
    </submittedName>
</protein>
<evidence type="ECO:0000313" key="3">
    <source>
        <dbReference type="Proteomes" id="UP000000763"/>
    </source>
</evidence>
<feature type="region of interest" description="Disordered" evidence="1">
    <location>
        <begin position="1"/>
        <end position="96"/>
    </location>
</feature>
<dbReference type="EMBL" id="AC109602">
    <property type="protein sequence ID" value="AAO60006.1"/>
    <property type="molecule type" value="Genomic_DNA"/>
</dbReference>
<feature type="compositionally biased region" description="Basic residues" evidence="1">
    <location>
        <begin position="9"/>
        <end position="19"/>
    </location>
</feature>
<reference evidence="3" key="1">
    <citation type="journal article" date="2005" name="Nature">
        <title>The map-based sequence of the rice genome.</title>
        <authorList>
            <consortium name="International rice genome sequencing project (IRGSP)"/>
            <person name="Matsumoto T."/>
            <person name="Wu J."/>
            <person name="Kanamori H."/>
            <person name="Katayose Y."/>
            <person name="Fujisawa M."/>
            <person name="Namiki N."/>
            <person name="Mizuno H."/>
            <person name="Yamamoto K."/>
            <person name="Antonio B.A."/>
            <person name="Baba T."/>
            <person name="Sakata K."/>
            <person name="Nagamura Y."/>
            <person name="Aoki H."/>
            <person name="Arikawa K."/>
            <person name="Arita K."/>
            <person name="Bito T."/>
            <person name="Chiden Y."/>
            <person name="Fujitsuka N."/>
            <person name="Fukunaka R."/>
            <person name="Hamada M."/>
            <person name="Harada C."/>
            <person name="Hayashi A."/>
            <person name="Hijishita S."/>
            <person name="Honda M."/>
            <person name="Hosokawa S."/>
            <person name="Ichikawa Y."/>
            <person name="Idonuma A."/>
            <person name="Iijima M."/>
            <person name="Ikeda M."/>
            <person name="Ikeno M."/>
            <person name="Ito K."/>
            <person name="Ito S."/>
            <person name="Ito T."/>
            <person name="Ito Y."/>
            <person name="Ito Y."/>
            <person name="Iwabuchi A."/>
            <person name="Kamiya K."/>
            <person name="Karasawa W."/>
            <person name="Kurita K."/>
            <person name="Katagiri S."/>
            <person name="Kikuta A."/>
            <person name="Kobayashi H."/>
            <person name="Kobayashi N."/>
            <person name="Machita K."/>
            <person name="Maehara T."/>
            <person name="Masukawa M."/>
            <person name="Mizubayashi T."/>
            <person name="Mukai Y."/>
            <person name="Nagasaki H."/>
            <person name="Nagata Y."/>
            <person name="Naito S."/>
            <person name="Nakashima M."/>
            <person name="Nakama Y."/>
            <person name="Nakamichi Y."/>
            <person name="Nakamura M."/>
            <person name="Meguro A."/>
            <person name="Negishi M."/>
            <person name="Ohta I."/>
            <person name="Ohta T."/>
            <person name="Okamoto M."/>
            <person name="Ono N."/>
            <person name="Saji S."/>
            <person name="Sakaguchi M."/>
            <person name="Sakai K."/>
            <person name="Shibata M."/>
            <person name="Shimokawa T."/>
            <person name="Song J."/>
            <person name="Takazaki Y."/>
            <person name="Terasawa K."/>
            <person name="Tsugane M."/>
            <person name="Tsuji K."/>
            <person name="Ueda S."/>
            <person name="Waki K."/>
            <person name="Yamagata H."/>
            <person name="Yamamoto M."/>
            <person name="Yamamoto S."/>
            <person name="Yamane H."/>
            <person name="Yoshiki S."/>
            <person name="Yoshihara R."/>
            <person name="Yukawa K."/>
            <person name="Zhong H."/>
            <person name="Yano M."/>
            <person name="Yuan Q."/>
            <person name="Ouyang S."/>
            <person name="Liu J."/>
            <person name="Jones K.M."/>
            <person name="Gansberger K."/>
            <person name="Moffat K."/>
            <person name="Hill J."/>
            <person name="Bera J."/>
            <person name="Fadrosh D."/>
            <person name="Jin S."/>
            <person name="Johri S."/>
            <person name="Kim M."/>
            <person name="Overton L."/>
            <person name="Reardon M."/>
            <person name="Tsitrin T."/>
            <person name="Vuong H."/>
            <person name="Weaver B."/>
            <person name="Ciecko A."/>
            <person name="Tallon L."/>
            <person name="Jackson J."/>
            <person name="Pai G."/>
            <person name="Aken S.V."/>
            <person name="Utterback T."/>
            <person name="Reidmuller S."/>
            <person name="Feldblyum T."/>
            <person name="Hsiao J."/>
            <person name="Zismann V."/>
            <person name="Iobst S."/>
            <person name="de Vazeille A.R."/>
            <person name="Buell C.R."/>
            <person name="Ying K."/>
            <person name="Li Y."/>
            <person name="Lu T."/>
            <person name="Huang Y."/>
            <person name="Zhao Q."/>
            <person name="Feng Q."/>
            <person name="Zhang L."/>
            <person name="Zhu J."/>
            <person name="Weng Q."/>
            <person name="Mu J."/>
            <person name="Lu Y."/>
            <person name="Fan D."/>
            <person name="Liu Y."/>
            <person name="Guan J."/>
            <person name="Zhang Y."/>
            <person name="Yu S."/>
            <person name="Liu X."/>
            <person name="Zhang Y."/>
            <person name="Hong G."/>
            <person name="Han B."/>
            <person name="Choisne N."/>
            <person name="Demange N."/>
            <person name="Orjeda G."/>
            <person name="Samain S."/>
            <person name="Cattolico L."/>
            <person name="Pelletier E."/>
            <person name="Couloux A."/>
            <person name="Segurens B."/>
            <person name="Wincker P."/>
            <person name="D'Hont A."/>
            <person name="Scarpelli C."/>
            <person name="Weissenbach J."/>
            <person name="Salanoubat M."/>
            <person name="Quetier F."/>
            <person name="Yu Y."/>
            <person name="Kim H.R."/>
            <person name="Rambo T."/>
            <person name="Currie J."/>
            <person name="Collura K."/>
            <person name="Luo M."/>
            <person name="Yang T."/>
            <person name="Ammiraju J.S.S."/>
            <person name="Engler F."/>
            <person name="Soderlund C."/>
            <person name="Wing R.A."/>
            <person name="Palmer L.E."/>
            <person name="de la Bastide M."/>
            <person name="Spiegel L."/>
            <person name="Nascimento L."/>
            <person name="Zutavern T."/>
            <person name="O'Shaughnessy A."/>
            <person name="Dike S."/>
            <person name="Dedhia N."/>
            <person name="Preston R."/>
            <person name="Balija V."/>
            <person name="McCombie W.R."/>
            <person name="Chow T."/>
            <person name="Chen H."/>
            <person name="Chung M."/>
            <person name="Chen C."/>
            <person name="Shaw J."/>
            <person name="Wu H."/>
            <person name="Hsiao K."/>
            <person name="Chao Y."/>
            <person name="Chu M."/>
            <person name="Cheng C."/>
            <person name="Hour A."/>
            <person name="Lee P."/>
            <person name="Lin S."/>
            <person name="Lin Y."/>
            <person name="Liou J."/>
            <person name="Liu S."/>
            <person name="Hsing Y."/>
            <person name="Raghuvanshi S."/>
            <person name="Mohanty A."/>
            <person name="Bharti A.K."/>
            <person name="Gaur A."/>
            <person name="Gupta V."/>
            <person name="Kumar D."/>
            <person name="Ravi V."/>
            <person name="Vij S."/>
            <person name="Kapur A."/>
            <person name="Khurana P."/>
            <person name="Khurana P."/>
            <person name="Khurana J.P."/>
            <person name="Tyagi A.K."/>
            <person name="Gaikwad K."/>
            <person name="Singh A."/>
            <person name="Dalal V."/>
            <person name="Srivastava S."/>
            <person name="Dixit A."/>
            <person name="Pal A.K."/>
            <person name="Ghazi I.A."/>
            <person name="Yadav M."/>
            <person name="Pandit A."/>
            <person name="Bhargava A."/>
            <person name="Sureshbabu K."/>
            <person name="Batra K."/>
            <person name="Sharma T.R."/>
            <person name="Mohapatra T."/>
            <person name="Singh N.K."/>
            <person name="Messing J."/>
            <person name="Nelson A.B."/>
            <person name="Fuks G."/>
            <person name="Kavchok S."/>
            <person name="Keizer G."/>
            <person name="Linton E."/>
            <person name="Llaca V."/>
            <person name="Song R."/>
            <person name="Tanyolac B."/>
            <person name="Young S."/>
            <person name="Ho-Il K."/>
            <person name="Hahn J.H."/>
            <person name="Sangsakoo G."/>
            <person name="Vanavichit A."/>
            <person name="de Mattos Luiz.A.T."/>
            <person name="Zimmer P.D."/>
            <person name="Malone G."/>
            <person name="Dellagostin O."/>
            <person name="de Oliveira A.C."/>
            <person name="Bevan M."/>
            <person name="Bancroft I."/>
            <person name="Minx P."/>
            <person name="Cordum H."/>
            <person name="Wilson R."/>
            <person name="Cheng Z."/>
            <person name="Jin W."/>
            <person name="Jiang J."/>
            <person name="Leong S.A."/>
            <person name="Iwama H."/>
            <person name="Gojobori T."/>
            <person name="Itoh T."/>
            <person name="Niimura Y."/>
            <person name="Fujii Y."/>
            <person name="Habara T."/>
            <person name="Sakai H."/>
            <person name="Sato Y."/>
            <person name="Wilson G."/>
            <person name="Kumar K."/>
            <person name="McCouch S."/>
            <person name="Juretic N."/>
            <person name="Hoen D."/>
            <person name="Wright S."/>
            <person name="Bruskiewich R."/>
            <person name="Bureau T."/>
            <person name="Miyao A."/>
            <person name="Hirochika H."/>
            <person name="Nishikawa T."/>
            <person name="Kadowaki K."/>
            <person name="Sugiura M."/>
            <person name="Burr B."/>
            <person name="Sasaki T."/>
        </authorList>
    </citation>
    <scope>NUCLEOTIDE SEQUENCE [LARGE SCALE GENOMIC DNA]</scope>
    <source>
        <strain evidence="3">cv. Nipponbare</strain>
    </source>
</reference>
<dbReference type="AlphaFoldDB" id="Q84TY0"/>
<sequence>MGPIWQRQVGRRPAGRGRRGGAAADGGGGGSMGGGEGGAWGGPTARLPRRRCGAPSWLRERLSTMRNGTARHRAGGERGGGRRRATLVPAGWRDGG</sequence>
<accession>Q84TY0</accession>
<evidence type="ECO:0000256" key="1">
    <source>
        <dbReference type="SAM" id="MobiDB-lite"/>
    </source>
</evidence>
<reference evidence="3" key="2">
    <citation type="journal article" date="2008" name="Nucleic Acids Res.">
        <title>The rice annotation project database (RAP-DB): 2008 update.</title>
        <authorList>
            <consortium name="The rice annotation project (RAP)"/>
        </authorList>
    </citation>
    <scope>GENOME REANNOTATION</scope>
    <source>
        <strain evidence="3">cv. Nipponbare</strain>
    </source>
</reference>
<feature type="compositionally biased region" description="Gly residues" evidence="1">
    <location>
        <begin position="23"/>
        <end position="41"/>
    </location>
</feature>
<name>Q84TY0_ORYSJ</name>
<proteinExistence type="predicted"/>
<dbReference type="Proteomes" id="UP000000763">
    <property type="component" value="Chromosome 3"/>
</dbReference>
<evidence type="ECO:0000313" key="2">
    <source>
        <dbReference type="EMBL" id="AAO60006.1"/>
    </source>
</evidence>
<gene>
    <name evidence="2" type="primary">OSJNBa0087M10.19</name>
</gene>
<organism evidence="2 3">
    <name type="scientific">Oryza sativa subsp. japonica</name>
    <name type="common">Rice</name>
    <dbReference type="NCBI Taxonomy" id="39947"/>
    <lineage>
        <taxon>Eukaryota</taxon>
        <taxon>Viridiplantae</taxon>
        <taxon>Streptophyta</taxon>
        <taxon>Embryophyta</taxon>
        <taxon>Tracheophyta</taxon>
        <taxon>Spermatophyta</taxon>
        <taxon>Magnoliopsida</taxon>
        <taxon>Liliopsida</taxon>
        <taxon>Poales</taxon>
        <taxon>Poaceae</taxon>
        <taxon>BOP clade</taxon>
        <taxon>Oryzoideae</taxon>
        <taxon>Oryzeae</taxon>
        <taxon>Oryzinae</taxon>
        <taxon>Oryza</taxon>
        <taxon>Oryza sativa</taxon>
    </lineage>
</organism>